<reference evidence="1 2" key="1">
    <citation type="submission" date="2023-10" db="EMBL/GenBank/DDBJ databases">
        <title>Development of a sustainable strategy for remediation of hydrocarbon-contaminated territories based on the waste exchange concept.</title>
        <authorList>
            <person name="Krivoruchko A."/>
        </authorList>
    </citation>
    <scope>NUCLEOTIDE SEQUENCE [LARGE SCALE GENOMIC DNA]</scope>
    <source>
        <strain evidence="1 2">IEGM 1236</strain>
    </source>
</reference>
<gene>
    <name evidence="1" type="ORF">R4198_05925</name>
</gene>
<dbReference type="Proteomes" id="UP001185792">
    <property type="component" value="Unassembled WGS sequence"/>
</dbReference>
<evidence type="ECO:0000313" key="1">
    <source>
        <dbReference type="EMBL" id="MDV7133230.1"/>
    </source>
</evidence>
<name>A0ABU4EPS1_WILMA</name>
<protein>
    <submittedName>
        <fullName evidence="1">Uncharacterized protein</fullName>
    </submittedName>
</protein>
<dbReference type="EMBL" id="JAWLUM010000001">
    <property type="protein sequence ID" value="MDV7133230.1"/>
    <property type="molecule type" value="Genomic_DNA"/>
</dbReference>
<proteinExistence type="predicted"/>
<accession>A0ABU4EPS1</accession>
<evidence type="ECO:0000313" key="2">
    <source>
        <dbReference type="Proteomes" id="UP001185792"/>
    </source>
</evidence>
<keyword evidence="2" id="KW-1185">Reference proteome</keyword>
<dbReference type="RefSeq" id="WP_317712436.1">
    <property type="nucleotide sequence ID" value="NZ_JAWLUM010000001.1"/>
</dbReference>
<organism evidence="1 2">
    <name type="scientific">Williamsia marianensis</name>
    <dbReference type="NCBI Taxonomy" id="85044"/>
    <lineage>
        <taxon>Bacteria</taxon>
        <taxon>Bacillati</taxon>
        <taxon>Actinomycetota</taxon>
        <taxon>Actinomycetes</taxon>
        <taxon>Mycobacteriales</taxon>
        <taxon>Nocardiaceae</taxon>
        <taxon>Williamsia</taxon>
    </lineage>
</organism>
<sequence>MNNTGGPVDVWEVSGVDADTLVESPQGYYFFPGVVGRDRVRLVQRDIAPVNRR</sequence>
<comment type="caution">
    <text evidence="1">The sequence shown here is derived from an EMBL/GenBank/DDBJ whole genome shotgun (WGS) entry which is preliminary data.</text>
</comment>